<dbReference type="EMBL" id="CP009285">
    <property type="protein sequence ID" value="AIQ58812.1"/>
    <property type="molecule type" value="Genomic_DNA"/>
</dbReference>
<feature type="transmembrane region" description="Helical" evidence="1">
    <location>
        <begin position="74"/>
        <end position="99"/>
    </location>
</feature>
<sequence length="110" mass="11758">MEEIQIGRLQADRIGGIIRTLFCSMAVQVLALVLLSSVLGWVTGIIIFLVVWEIAVWTFGPTQNFNVVSLAPEASSIVLSLNSSFVQLGFAAAIAVLSLSRGHSVVRSEG</sequence>
<keyword evidence="1" id="KW-1133">Transmembrane helix</keyword>
<dbReference type="OrthoDB" id="2727100at2"/>
<dbReference type="InterPro" id="IPR036259">
    <property type="entry name" value="MFS_trans_sf"/>
</dbReference>
<feature type="transmembrane region" description="Helical" evidence="1">
    <location>
        <begin position="21"/>
        <end position="54"/>
    </location>
</feature>
<proteinExistence type="predicted"/>
<dbReference type="SUPFAM" id="SSF103473">
    <property type="entry name" value="MFS general substrate transporter"/>
    <property type="match status" value="1"/>
</dbReference>
<dbReference type="Proteomes" id="UP000029518">
    <property type="component" value="Chromosome"/>
</dbReference>
<keyword evidence="3" id="KW-1185">Reference proteome</keyword>
<dbReference type="AlphaFoldDB" id="A0A089LD88"/>
<reference evidence="2" key="1">
    <citation type="submission" date="2014-08" db="EMBL/GenBank/DDBJ databases">
        <title>Comparative genomics of the Paenibacillus odorifer group.</title>
        <authorList>
            <person name="den Bakker H.C."/>
            <person name="Tsai Y.-C.Y.-C."/>
            <person name="Martin N."/>
            <person name="Korlach J."/>
            <person name="Wiedmann M."/>
        </authorList>
    </citation>
    <scope>NUCLEOTIDE SEQUENCE [LARGE SCALE GENOMIC DNA]</scope>
    <source>
        <strain evidence="2">DSM 13188</strain>
    </source>
</reference>
<evidence type="ECO:0000313" key="3">
    <source>
        <dbReference type="Proteomes" id="UP000029518"/>
    </source>
</evidence>
<keyword evidence="1" id="KW-0812">Transmembrane</keyword>
<protein>
    <submittedName>
        <fullName evidence="2">Uncharacterized protein</fullName>
    </submittedName>
</protein>
<gene>
    <name evidence="2" type="ORF">PBOR_19125</name>
</gene>
<dbReference type="RefSeq" id="WP_042214096.1">
    <property type="nucleotide sequence ID" value="NZ_CP009285.1"/>
</dbReference>
<name>A0A089LD88_PAEBO</name>
<evidence type="ECO:0000256" key="1">
    <source>
        <dbReference type="SAM" id="Phobius"/>
    </source>
</evidence>
<accession>A0A089LD88</accession>
<dbReference type="KEGG" id="pbd:PBOR_19125"/>
<keyword evidence="1" id="KW-0472">Membrane</keyword>
<dbReference type="HOGENOM" id="CLU_2168444_0_0_9"/>
<organism evidence="2 3">
    <name type="scientific">Paenibacillus borealis</name>
    <dbReference type="NCBI Taxonomy" id="160799"/>
    <lineage>
        <taxon>Bacteria</taxon>
        <taxon>Bacillati</taxon>
        <taxon>Bacillota</taxon>
        <taxon>Bacilli</taxon>
        <taxon>Bacillales</taxon>
        <taxon>Paenibacillaceae</taxon>
        <taxon>Paenibacillus</taxon>
    </lineage>
</organism>
<evidence type="ECO:0000313" key="2">
    <source>
        <dbReference type="EMBL" id="AIQ58812.1"/>
    </source>
</evidence>